<sequence length="1095" mass="114561">MGPLTPVRWLLFLAFDLLVLALVAVVVVAVVLDGRDLPAPGWVAEEAGALFSRGLGGGRADVGRVSVRMHHADLPQVLFHDVRLSAPDGTELAGIPELGVSLDTSALVQGRVQIEALRVSGAEARLRRDETGALDLGFGQGDGFAQLGSLEEAIGALRATFALQGLAPIRSIEVRDLRVVFEDLRAQQVWQIENAALDLDHEGDDLSIAVTAPLTLPNDPAGARLALRLSLDMDTAQAELSTLVEGVPAEVIATQAPALSWLEPLDAKVSGALIATADAAGRMGTINGTLEIGEGAFQPAQAASPVPFDSARAYFSYDPAEARVRFEQLSLDSPDGGVEASGHITLEGLDSGWPNAMVGQFQVSDLRVDRAGLFPEPARFQDGAVDLHTTLDPFTIHIGQAVLSTSSQDPAAEVTRLRASGKVTADADGWNVILDMGLDQIESEPLLALWPHELAPGTRRWVANNLISGRVHDAHAGLRFRQGERPDLALTFQFRDGTAIAMPSLPPIEGASGYASVGRHSFGLSIDSGSVAAPEGGIVDLSGASIRISNMNRLPRIAEVLWQSRSPVHAGLSLLDQPPFRFLSRANLPVGLAEGEAQLTGVLRFPMQRKIVPGEVDYDIAGTLTGLSSDVVVPNRTLVAERLSLRARPTGLEIRGAASLEDVPVEGAFTLPLGADVPPAFVEGTLEVGARAVENFGIGLPEGLVSGAGEGRFRVDLPKGQLPRFSLASDLRGVGLSLPALQYSKTRAATGGLDVVGTLGAGGQIDRILLTAPGLSAEGAITLTPEGGLDRARFSRVSLGGWLDAPVTLRGRGAGREPAVSVEGGTVDIRRTSMGPSGGRSAGGTGGPPIALSLDRVVVSEGLSLTAFRGELTRAGGLSGTFTGRVNGKAAVTGTLAPGRGGRTGVRVRSDNAGAVFKAAGLFEQGNGGSMTLLLTPRPEPGEYDGQLKVGNVRVRSASGLAALINAISVVGLIDELNGSGIVFNEIEALFRLTPSYVRVTRSSGVGPSLGISMEGVYDMVRDRLDMQGVFSPVYMVNSIGSIFTRKGEGLIGVTYRMRGSSANPSVEVNPLSAFTPGMFREIFRAPPPMVRGQN</sequence>
<dbReference type="EMBL" id="PVTD01000006">
    <property type="protein sequence ID" value="PRY22681.1"/>
    <property type="molecule type" value="Genomic_DNA"/>
</dbReference>
<keyword evidence="1" id="KW-0472">Membrane</keyword>
<accession>A0A2T0RNG1</accession>
<keyword evidence="1" id="KW-1133">Transmembrane helix</keyword>
<feature type="transmembrane region" description="Helical" evidence="1">
    <location>
        <begin position="9"/>
        <end position="32"/>
    </location>
</feature>
<evidence type="ECO:0000256" key="1">
    <source>
        <dbReference type="SAM" id="Phobius"/>
    </source>
</evidence>
<organism evidence="2 3">
    <name type="scientific">Aliiruegeria haliotis</name>
    <dbReference type="NCBI Taxonomy" id="1280846"/>
    <lineage>
        <taxon>Bacteria</taxon>
        <taxon>Pseudomonadati</taxon>
        <taxon>Pseudomonadota</taxon>
        <taxon>Alphaproteobacteria</taxon>
        <taxon>Rhodobacterales</taxon>
        <taxon>Roseobacteraceae</taxon>
        <taxon>Aliiruegeria</taxon>
    </lineage>
</organism>
<protein>
    <submittedName>
        <fullName evidence="2">AsmA-like protein</fullName>
    </submittedName>
</protein>
<keyword evidence="3" id="KW-1185">Reference proteome</keyword>
<comment type="caution">
    <text evidence="2">The sequence shown here is derived from an EMBL/GenBank/DDBJ whole genome shotgun (WGS) entry which is preliminary data.</text>
</comment>
<keyword evidence="1" id="KW-0812">Transmembrane</keyword>
<evidence type="ECO:0000313" key="3">
    <source>
        <dbReference type="Proteomes" id="UP000239480"/>
    </source>
</evidence>
<dbReference type="AlphaFoldDB" id="A0A2T0RNG1"/>
<dbReference type="RefSeq" id="WP_106205747.1">
    <property type="nucleotide sequence ID" value="NZ_PVTD01000006.1"/>
</dbReference>
<proteinExistence type="predicted"/>
<dbReference type="OrthoDB" id="7161641at2"/>
<dbReference type="Proteomes" id="UP000239480">
    <property type="component" value="Unassembled WGS sequence"/>
</dbReference>
<name>A0A2T0RNG1_9RHOB</name>
<evidence type="ECO:0000313" key="2">
    <source>
        <dbReference type="EMBL" id="PRY22681.1"/>
    </source>
</evidence>
<gene>
    <name evidence="2" type="ORF">CLV78_106223</name>
</gene>
<reference evidence="2 3" key="1">
    <citation type="submission" date="2018-03" db="EMBL/GenBank/DDBJ databases">
        <title>Genomic Encyclopedia of Archaeal and Bacterial Type Strains, Phase II (KMG-II): from individual species to whole genera.</title>
        <authorList>
            <person name="Goeker M."/>
        </authorList>
    </citation>
    <scope>NUCLEOTIDE SEQUENCE [LARGE SCALE GENOMIC DNA]</scope>
    <source>
        <strain evidence="2 3">DSM 29328</strain>
    </source>
</reference>